<organism evidence="1 2">
    <name type="scientific">Campylobacter curvus (strain 525.92)</name>
    <dbReference type="NCBI Taxonomy" id="360105"/>
    <lineage>
        <taxon>Bacteria</taxon>
        <taxon>Pseudomonadati</taxon>
        <taxon>Campylobacterota</taxon>
        <taxon>Epsilonproteobacteria</taxon>
        <taxon>Campylobacterales</taxon>
        <taxon>Campylobacteraceae</taxon>
        <taxon>Campylobacter</taxon>
    </lineage>
</organism>
<proteinExistence type="predicted"/>
<evidence type="ECO:0000313" key="2">
    <source>
        <dbReference type="Proteomes" id="UP000006380"/>
    </source>
</evidence>
<accession>A7GVW4</accession>
<dbReference type="GO" id="GO:0009116">
    <property type="term" value="P:nucleoside metabolic process"/>
    <property type="evidence" value="ECO:0007669"/>
    <property type="project" value="InterPro"/>
</dbReference>
<dbReference type="Gene3D" id="3.40.50.1580">
    <property type="entry name" value="Nucleoside phosphorylase domain"/>
    <property type="match status" value="1"/>
</dbReference>
<gene>
    <name evidence="1" type="ORF">CCV52592_1118</name>
</gene>
<dbReference type="Proteomes" id="UP000006380">
    <property type="component" value="Chromosome"/>
</dbReference>
<dbReference type="STRING" id="360105.CCV52592_1118"/>
<dbReference type="OrthoDB" id="5339230at2"/>
<dbReference type="InterPro" id="IPR035994">
    <property type="entry name" value="Nucleoside_phosphorylase_sf"/>
</dbReference>
<dbReference type="KEGG" id="ccv:CCV52592_1118"/>
<keyword evidence="2" id="KW-1185">Reference proteome</keyword>
<dbReference type="RefSeq" id="WP_011991652.1">
    <property type="nucleotide sequence ID" value="NC_009715.2"/>
</dbReference>
<dbReference type="GO" id="GO:0003824">
    <property type="term" value="F:catalytic activity"/>
    <property type="evidence" value="ECO:0007669"/>
    <property type="project" value="InterPro"/>
</dbReference>
<dbReference type="AlphaFoldDB" id="A7GVW4"/>
<reference evidence="1" key="1">
    <citation type="submission" date="2016-07" db="EMBL/GenBank/DDBJ databases">
        <title>Comparative genomics of the Campylobacter concisus group.</title>
        <authorList>
            <person name="Miller W.G."/>
            <person name="Yee E."/>
            <person name="Chapman M.H."/>
            <person name="Huynh S."/>
            <person name="Bono J.L."/>
            <person name="On S.L.W."/>
            <person name="StLeger J."/>
            <person name="Foster G."/>
            <person name="Parker C.T."/>
        </authorList>
    </citation>
    <scope>NUCLEOTIDE SEQUENCE</scope>
    <source>
        <strain evidence="1">525.92</strain>
    </source>
</reference>
<evidence type="ECO:0008006" key="3">
    <source>
        <dbReference type="Google" id="ProtNLM"/>
    </source>
</evidence>
<evidence type="ECO:0000313" key="1">
    <source>
        <dbReference type="EMBL" id="EAT99785.1"/>
    </source>
</evidence>
<dbReference type="SUPFAM" id="SSF53167">
    <property type="entry name" value="Purine and uridine phosphorylases"/>
    <property type="match status" value="1"/>
</dbReference>
<sequence length="246" mass="27443">MIICAGRNEIFDFALPMGVGLVETSINLTVFLQKRAMVSGCVSDRYVAGLGTWTASKLTEELTNLEVSDEINLDKFSRFFSSQPTGKQAISVPKNPNKILNALPDEIIFIGSGGLYKEGKILEIYESFTAGNVEISSLEDKSYTPLECEISSINFSDVPRETIKINSSNYITTDQNLAQRLFEKGYFLENMEFFAVLKTAQKFQIPARGVFIATNFCDQNAHTDFVKNHNAAKEKLAQYLKTKGMI</sequence>
<dbReference type="EMBL" id="CP000767">
    <property type="protein sequence ID" value="EAT99785.1"/>
    <property type="molecule type" value="Genomic_DNA"/>
</dbReference>
<dbReference type="HOGENOM" id="CLU_116208_0_0_7"/>
<name>A7GVW4_CAMC5</name>
<protein>
    <recommendedName>
        <fullName evidence="3">Purine nucleoside phosphorylase</fullName>
    </recommendedName>
</protein>